<feature type="region of interest" description="Disordered" evidence="1">
    <location>
        <begin position="125"/>
        <end position="147"/>
    </location>
</feature>
<name>D0NLY8_PHYIT</name>
<proteinExistence type="predicted"/>
<dbReference type="EMBL" id="DS028145">
    <property type="protein sequence ID" value="EEY60685.1"/>
    <property type="molecule type" value="Genomic_DNA"/>
</dbReference>
<dbReference type="HOGENOM" id="CLU_1771704_0_0_1"/>
<protein>
    <submittedName>
        <fullName evidence="2">Uncharacterized protein</fullName>
    </submittedName>
</protein>
<evidence type="ECO:0000313" key="2">
    <source>
        <dbReference type="EMBL" id="EEY60685.1"/>
    </source>
</evidence>
<dbReference type="AlphaFoldDB" id="D0NLY8"/>
<dbReference type="VEuPathDB" id="FungiDB:PITG_13425"/>
<sequence>MYAVQNSMENENNGRSIGVHAYGRFIPTVDVLAYMTINNDDVLTFTTTDDGFVYMTTEKFETVSYTVFDILFNSSDMSGLYDLCVKPHAIFVDAFTMCDTHHPQRSSNPSCIIYFTSGPLSVVAPKKSDGVSPKSRRMLTNHRSNGP</sequence>
<gene>
    <name evidence="2" type="ORF">PITG_13425</name>
</gene>
<dbReference type="Proteomes" id="UP000006643">
    <property type="component" value="Unassembled WGS sequence"/>
</dbReference>
<accession>D0NLY8</accession>
<dbReference type="GeneID" id="9477990"/>
<evidence type="ECO:0000256" key="1">
    <source>
        <dbReference type="SAM" id="MobiDB-lite"/>
    </source>
</evidence>
<dbReference type="InParanoid" id="D0NLY8"/>
<dbReference type="KEGG" id="pif:PITG_13425"/>
<reference evidence="3" key="1">
    <citation type="journal article" date="2009" name="Nature">
        <title>Genome sequence and analysis of the Irish potato famine pathogen Phytophthora infestans.</title>
        <authorList>
            <consortium name="The Broad Institute Genome Sequencing Platform"/>
            <person name="Haas B.J."/>
            <person name="Kamoun S."/>
            <person name="Zody M.C."/>
            <person name="Jiang R.H."/>
            <person name="Handsaker R.E."/>
            <person name="Cano L.M."/>
            <person name="Grabherr M."/>
            <person name="Kodira C.D."/>
            <person name="Raffaele S."/>
            <person name="Torto-Alalibo T."/>
            <person name="Bozkurt T.O."/>
            <person name="Ah-Fong A.M."/>
            <person name="Alvarado L."/>
            <person name="Anderson V.L."/>
            <person name="Armstrong M.R."/>
            <person name="Avrova A."/>
            <person name="Baxter L."/>
            <person name="Beynon J."/>
            <person name="Boevink P.C."/>
            <person name="Bollmann S.R."/>
            <person name="Bos J.I."/>
            <person name="Bulone V."/>
            <person name="Cai G."/>
            <person name="Cakir C."/>
            <person name="Carrington J.C."/>
            <person name="Chawner M."/>
            <person name="Conti L."/>
            <person name="Costanzo S."/>
            <person name="Ewan R."/>
            <person name="Fahlgren N."/>
            <person name="Fischbach M.A."/>
            <person name="Fugelstad J."/>
            <person name="Gilroy E.M."/>
            <person name="Gnerre S."/>
            <person name="Green P.J."/>
            <person name="Grenville-Briggs L.J."/>
            <person name="Griffith J."/>
            <person name="Grunwald N.J."/>
            <person name="Horn K."/>
            <person name="Horner N.R."/>
            <person name="Hu C.H."/>
            <person name="Huitema E."/>
            <person name="Jeong D.H."/>
            <person name="Jones A.M."/>
            <person name="Jones J.D."/>
            <person name="Jones R.W."/>
            <person name="Karlsson E.K."/>
            <person name="Kunjeti S.G."/>
            <person name="Lamour K."/>
            <person name="Liu Z."/>
            <person name="Ma L."/>
            <person name="Maclean D."/>
            <person name="Chibucos M.C."/>
            <person name="McDonald H."/>
            <person name="McWalters J."/>
            <person name="Meijer H.J."/>
            <person name="Morgan W."/>
            <person name="Morris P.F."/>
            <person name="Munro C.A."/>
            <person name="O'Neill K."/>
            <person name="Ospina-Giraldo M."/>
            <person name="Pinzon A."/>
            <person name="Pritchard L."/>
            <person name="Ramsahoye B."/>
            <person name="Ren Q."/>
            <person name="Restrepo S."/>
            <person name="Roy S."/>
            <person name="Sadanandom A."/>
            <person name="Savidor A."/>
            <person name="Schornack S."/>
            <person name="Schwartz D.C."/>
            <person name="Schumann U.D."/>
            <person name="Schwessinger B."/>
            <person name="Seyer L."/>
            <person name="Sharpe T."/>
            <person name="Silvar C."/>
            <person name="Song J."/>
            <person name="Studholme D.J."/>
            <person name="Sykes S."/>
            <person name="Thines M."/>
            <person name="van de Vondervoort P.J."/>
            <person name="Phuntumart V."/>
            <person name="Wawra S."/>
            <person name="Weide R."/>
            <person name="Win J."/>
            <person name="Young C."/>
            <person name="Zhou S."/>
            <person name="Fry W."/>
            <person name="Meyers B.C."/>
            <person name="van West P."/>
            <person name="Ristaino J."/>
            <person name="Govers F."/>
            <person name="Birch P.R."/>
            <person name="Whisson S.C."/>
            <person name="Judelson H.S."/>
            <person name="Nusbaum C."/>
        </authorList>
    </citation>
    <scope>NUCLEOTIDE SEQUENCE [LARGE SCALE GENOMIC DNA]</scope>
    <source>
        <strain evidence="3">T30-4</strain>
    </source>
</reference>
<evidence type="ECO:0000313" key="3">
    <source>
        <dbReference type="Proteomes" id="UP000006643"/>
    </source>
</evidence>
<organism evidence="2 3">
    <name type="scientific">Phytophthora infestans (strain T30-4)</name>
    <name type="common">Potato late blight agent</name>
    <dbReference type="NCBI Taxonomy" id="403677"/>
    <lineage>
        <taxon>Eukaryota</taxon>
        <taxon>Sar</taxon>
        <taxon>Stramenopiles</taxon>
        <taxon>Oomycota</taxon>
        <taxon>Peronosporomycetes</taxon>
        <taxon>Peronosporales</taxon>
        <taxon>Peronosporaceae</taxon>
        <taxon>Phytophthora</taxon>
    </lineage>
</organism>
<dbReference type="RefSeq" id="XP_002900058.1">
    <property type="nucleotide sequence ID" value="XM_002900012.1"/>
</dbReference>
<keyword evidence="3" id="KW-1185">Reference proteome</keyword>